<evidence type="ECO:0000256" key="4">
    <source>
        <dbReference type="ARBA" id="ARBA00022491"/>
    </source>
</evidence>
<evidence type="ECO:0000256" key="10">
    <source>
        <dbReference type="ARBA" id="ARBA00023163"/>
    </source>
</evidence>
<evidence type="ECO:0000256" key="9">
    <source>
        <dbReference type="ARBA" id="ARBA00023125"/>
    </source>
</evidence>
<dbReference type="SUPFAM" id="SSF46785">
    <property type="entry name" value="Winged helix' DNA-binding domain"/>
    <property type="match status" value="1"/>
</dbReference>
<gene>
    <name evidence="11" type="ORF">H4696_001643</name>
</gene>
<evidence type="ECO:0000313" key="12">
    <source>
        <dbReference type="Proteomes" id="UP000631670"/>
    </source>
</evidence>
<keyword evidence="8" id="KW-0805">Transcription regulation</keyword>
<evidence type="ECO:0000256" key="3">
    <source>
        <dbReference type="ARBA" id="ARBA00022490"/>
    </source>
</evidence>
<accession>A0ABR9HUC8</accession>
<dbReference type="Proteomes" id="UP000631670">
    <property type="component" value="Unassembled WGS sequence"/>
</dbReference>
<dbReference type="Pfam" id="PF01475">
    <property type="entry name" value="FUR"/>
    <property type="match status" value="1"/>
</dbReference>
<keyword evidence="5" id="KW-0479">Metal-binding</keyword>
<dbReference type="Gene3D" id="1.10.10.10">
    <property type="entry name" value="Winged helix-like DNA-binding domain superfamily/Winged helix DNA-binding domain"/>
    <property type="match status" value="1"/>
</dbReference>
<comment type="caution">
    <text evidence="11">The sequence shown here is derived from an EMBL/GenBank/DDBJ whole genome shotgun (WGS) entry which is preliminary data.</text>
</comment>
<dbReference type="InterPro" id="IPR043135">
    <property type="entry name" value="Fur_C"/>
</dbReference>
<dbReference type="InterPro" id="IPR002481">
    <property type="entry name" value="FUR"/>
</dbReference>
<dbReference type="RefSeq" id="WP_086865589.1">
    <property type="nucleotide sequence ID" value="NZ_JADBEG010000001.1"/>
</dbReference>
<evidence type="ECO:0000256" key="5">
    <source>
        <dbReference type="ARBA" id="ARBA00022723"/>
    </source>
</evidence>
<comment type="subcellular location">
    <subcellularLocation>
        <location evidence="1">Cytoplasm</location>
    </subcellularLocation>
</comment>
<organism evidence="11 12">
    <name type="scientific">Amycolatopsis lexingtonensis</name>
    <dbReference type="NCBI Taxonomy" id="218822"/>
    <lineage>
        <taxon>Bacteria</taxon>
        <taxon>Bacillati</taxon>
        <taxon>Actinomycetota</taxon>
        <taxon>Actinomycetes</taxon>
        <taxon>Pseudonocardiales</taxon>
        <taxon>Pseudonocardiaceae</taxon>
        <taxon>Amycolatopsis</taxon>
    </lineage>
</organism>
<name>A0ABR9HUC8_9PSEU</name>
<dbReference type="PANTHER" id="PTHR33202">
    <property type="entry name" value="ZINC UPTAKE REGULATION PROTEIN"/>
    <property type="match status" value="1"/>
</dbReference>
<comment type="similarity">
    <text evidence="2">Belongs to the Fur family.</text>
</comment>
<evidence type="ECO:0000256" key="1">
    <source>
        <dbReference type="ARBA" id="ARBA00004496"/>
    </source>
</evidence>
<evidence type="ECO:0000256" key="8">
    <source>
        <dbReference type="ARBA" id="ARBA00023015"/>
    </source>
</evidence>
<evidence type="ECO:0000256" key="6">
    <source>
        <dbReference type="ARBA" id="ARBA00022833"/>
    </source>
</evidence>
<keyword evidence="3" id="KW-0963">Cytoplasm</keyword>
<keyword evidence="7" id="KW-0408">Iron</keyword>
<dbReference type="EMBL" id="JADBEG010000001">
    <property type="protein sequence ID" value="MBE1494543.1"/>
    <property type="molecule type" value="Genomic_DNA"/>
</dbReference>
<dbReference type="InterPro" id="IPR036388">
    <property type="entry name" value="WH-like_DNA-bd_sf"/>
</dbReference>
<keyword evidence="4" id="KW-0678">Repressor</keyword>
<evidence type="ECO:0000256" key="7">
    <source>
        <dbReference type="ARBA" id="ARBA00023004"/>
    </source>
</evidence>
<dbReference type="Gene3D" id="3.30.1490.190">
    <property type="match status" value="1"/>
</dbReference>
<evidence type="ECO:0000313" key="11">
    <source>
        <dbReference type="EMBL" id="MBE1494543.1"/>
    </source>
</evidence>
<evidence type="ECO:0000256" key="2">
    <source>
        <dbReference type="ARBA" id="ARBA00007957"/>
    </source>
</evidence>
<keyword evidence="10" id="KW-0804">Transcription</keyword>
<keyword evidence="6" id="KW-0862">Zinc</keyword>
<keyword evidence="12" id="KW-1185">Reference proteome</keyword>
<sequence length="144" mass="15338">MSDVTTALRAAGLRVTAPRRAVLAWLAGHPHSTVDEIGTGVRSVLGSVSTQGIYDVLGACTEAGLIRRIELPGHPARFERRAGDNHHHVVCRTCGRTEDVDCVVGTAPCLAPDDAHGFLIDEAEVVFWGQCPECLATSRKEASP</sequence>
<keyword evidence="9" id="KW-0238">DNA-binding</keyword>
<protein>
    <submittedName>
        <fullName evidence="11">Fur family ferric uptake transcriptional regulator</fullName>
    </submittedName>
</protein>
<dbReference type="PANTHER" id="PTHR33202:SF18">
    <property type="entry name" value="TRANSCRIPTIONAL REGULATOR FURA"/>
    <property type="match status" value="1"/>
</dbReference>
<reference evidence="11 12" key="1">
    <citation type="submission" date="2020-10" db="EMBL/GenBank/DDBJ databases">
        <title>Sequencing the genomes of 1000 actinobacteria strains.</title>
        <authorList>
            <person name="Klenk H.-P."/>
        </authorList>
    </citation>
    <scope>NUCLEOTIDE SEQUENCE [LARGE SCALE GENOMIC DNA]</scope>
    <source>
        <strain evidence="11 12">DSM 44653</strain>
    </source>
</reference>
<proteinExistence type="inferred from homology"/>
<dbReference type="InterPro" id="IPR036390">
    <property type="entry name" value="WH_DNA-bd_sf"/>
</dbReference>
<dbReference type="CDD" id="cd07153">
    <property type="entry name" value="Fur_like"/>
    <property type="match status" value="1"/>
</dbReference>